<reference evidence="9 10" key="1">
    <citation type="journal article" date="2020" name="Nat. Commun.">
        <title>Genome of Tripterygium wilfordii and identification of cytochrome P450 involved in triptolide biosynthesis.</title>
        <authorList>
            <person name="Tu L."/>
            <person name="Su P."/>
            <person name="Zhang Z."/>
            <person name="Gao L."/>
            <person name="Wang J."/>
            <person name="Hu T."/>
            <person name="Zhou J."/>
            <person name="Zhang Y."/>
            <person name="Zhao Y."/>
            <person name="Liu Y."/>
            <person name="Song Y."/>
            <person name="Tong Y."/>
            <person name="Lu Y."/>
            <person name="Yang J."/>
            <person name="Xu C."/>
            <person name="Jia M."/>
            <person name="Peters R.J."/>
            <person name="Huang L."/>
            <person name="Gao W."/>
        </authorList>
    </citation>
    <scope>NUCLEOTIDE SEQUENCE [LARGE SCALE GENOMIC DNA]</scope>
    <source>
        <strain evidence="10">cv. XIE 37</strain>
        <tissue evidence="9">Leaf</tissue>
    </source>
</reference>
<comment type="subcellular location">
    <subcellularLocation>
        <location evidence="1">Nucleus</location>
    </subcellularLocation>
</comment>
<dbReference type="Pfam" id="PF00010">
    <property type="entry name" value="HLH"/>
    <property type="match status" value="1"/>
</dbReference>
<dbReference type="SMART" id="SM00353">
    <property type="entry name" value="HLH"/>
    <property type="match status" value="1"/>
</dbReference>
<feature type="compositionally biased region" description="Basic and acidic residues" evidence="7">
    <location>
        <begin position="125"/>
        <end position="134"/>
    </location>
</feature>
<evidence type="ECO:0000256" key="5">
    <source>
        <dbReference type="ARBA" id="ARBA00023163"/>
    </source>
</evidence>
<evidence type="ECO:0000256" key="2">
    <source>
        <dbReference type="ARBA" id="ARBA00011738"/>
    </source>
</evidence>
<dbReference type="EMBL" id="JAAARO010000007">
    <property type="protein sequence ID" value="KAF5744782.1"/>
    <property type="molecule type" value="Genomic_DNA"/>
</dbReference>
<keyword evidence="5" id="KW-0804">Transcription</keyword>
<dbReference type="AlphaFoldDB" id="A0A7J7DEN1"/>
<dbReference type="GO" id="GO:0046983">
    <property type="term" value="F:protein dimerization activity"/>
    <property type="evidence" value="ECO:0007669"/>
    <property type="project" value="InterPro"/>
</dbReference>
<protein>
    <submittedName>
        <fullName evidence="9">Transcription factor FER-LIKE IRON DEFICIENCY-INDUCED TRANSCRIPTION FACTOR-like</fullName>
    </submittedName>
</protein>
<dbReference type="SUPFAM" id="SSF47459">
    <property type="entry name" value="HLH, helix-loop-helix DNA-binding domain"/>
    <property type="match status" value="1"/>
</dbReference>
<sequence length="321" mass="35961">MDNLDASANPLVYINDTEPQDFLTDDANFDQLIIDLIRGENEDQFISGYDCDLINGLVVENNNPFGPTQEDVFDHNANSTPMVFNPNGIALINNALMPSLDGNVNGELEDNEEEDSSATTTATDTRNRKPDRSRTLISERRRRGSMKEKLYQLRSLVPNITKMDKASIVGDAALYVQELQMQAKKLKCEIAGLEASLAGLGKHQETINEKPKKIRIPQNSNQVCKKIMQMDVFQVEERGFYMKLVCNKGEGVALSLYRALESLTSFVVRSSSLVSVSENFMLTFTLNARECRHDMNLPNTKLWVMGALLNQGFEFATSLCD</sequence>
<feature type="domain" description="BHLH" evidence="8">
    <location>
        <begin position="130"/>
        <end position="179"/>
    </location>
</feature>
<gene>
    <name evidence="9" type="ORF">HS088_TW07G00361</name>
</gene>
<dbReference type="FunFam" id="4.10.280.10:FF:000096">
    <property type="entry name" value="Basic helix-loop-helix (BHLH) DNA-binding superfamily protein"/>
    <property type="match status" value="1"/>
</dbReference>
<dbReference type="InterPro" id="IPR036638">
    <property type="entry name" value="HLH_DNA-bd_sf"/>
</dbReference>
<feature type="compositionally biased region" description="Acidic residues" evidence="7">
    <location>
        <begin position="107"/>
        <end position="116"/>
    </location>
</feature>
<dbReference type="PROSITE" id="PS50888">
    <property type="entry name" value="BHLH"/>
    <property type="match status" value="1"/>
</dbReference>
<dbReference type="Proteomes" id="UP000593562">
    <property type="component" value="Unassembled WGS sequence"/>
</dbReference>
<dbReference type="GO" id="GO:0003700">
    <property type="term" value="F:DNA-binding transcription factor activity"/>
    <property type="evidence" value="ECO:0007669"/>
    <property type="project" value="TreeGrafter"/>
</dbReference>
<evidence type="ECO:0000256" key="1">
    <source>
        <dbReference type="ARBA" id="ARBA00004123"/>
    </source>
</evidence>
<dbReference type="InterPro" id="IPR051358">
    <property type="entry name" value="TF_AMS/ICE1/BHLH6-like"/>
</dbReference>
<evidence type="ECO:0000259" key="8">
    <source>
        <dbReference type="PROSITE" id="PS50888"/>
    </source>
</evidence>
<dbReference type="GO" id="GO:0005634">
    <property type="term" value="C:nucleus"/>
    <property type="evidence" value="ECO:0007669"/>
    <property type="project" value="UniProtKB-SubCell"/>
</dbReference>
<dbReference type="GO" id="GO:0043565">
    <property type="term" value="F:sequence-specific DNA binding"/>
    <property type="evidence" value="ECO:0007669"/>
    <property type="project" value="TreeGrafter"/>
</dbReference>
<keyword evidence="4" id="KW-0238">DNA-binding</keyword>
<dbReference type="InterPro" id="IPR011598">
    <property type="entry name" value="bHLH_dom"/>
</dbReference>
<evidence type="ECO:0000256" key="7">
    <source>
        <dbReference type="SAM" id="MobiDB-lite"/>
    </source>
</evidence>
<dbReference type="PANTHER" id="PTHR31945">
    <property type="entry name" value="TRANSCRIPTION FACTOR SCREAM2-RELATED"/>
    <property type="match status" value="1"/>
</dbReference>
<evidence type="ECO:0000313" key="9">
    <source>
        <dbReference type="EMBL" id="KAF5744782.1"/>
    </source>
</evidence>
<evidence type="ECO:0000313" key="10">
    <source>
        <dbReference type="Proteomes" id="UP000593562"/>
    </source>
</evidence>
<dbReference type="FunCoup" id="A0A7J7DEN1">
    <property type="interactions" value="336"/>
</dbReference>
<accession>A0A7J7DEN1</accession>
<dbReference type="PANTHER" id="PTHR31945:SF17">
    <property type="entry name" value="TRANSCRIPTION FACTOR FER-LIKE IRON DEFICIENCY-INDUCED TRANSCRIPTION FACTOR"/>
    <property type="match status" value="1"/>
</dbReference>
<feature type="region of interest" description="Disordered" evidence="7">
    <location>
        <begin position="102"/>
        <end position="134"/>
    </location>
</feature>
<comment type="subunit">
    <text evidence="2">Homodimer.</text>
</comment>
<dbReference type="InParanoid" id="A0A7J7DEN1"/>
<organism evidence="9 10">
    <name type="scientific">Tripterygium wilfordii</name>
    <name type="common">Thunder God vine</name>
    <dbReference type="NCBI Taxonomy" id="458696"/>
    <lineage>
        <taxon>Eukaryota</taxon>
        <taxon>Viridiplantae</taxon>
        <taxon>Streptophyta</taxon>
        <taxon>Embryophyta</taxon>
        <taxon>Tracheophyta</taxon>
        <taxon>Spermatophyta</taxon>
        <taxon>Magnoliopsida</taxon>
        <taxon>eudicotyledons</taxon>
        <taxon>Gunneridae</taxon>
        <taxon>Pentapetalae</taxon>
        <taxon>rosids</taxon>
        <taxon>fabids</taxon>
        <taxon>Celastrales</taxon>
        <taxon>Celastraceae</taxon>
        <taxon>Tripterygium</taxon>
    </lineage>
</organism>
<evidence type="ECO:0000256" key="4">
    <source>
        <dbReference type="ARBA" id="ARBA00023125"/>
    </source>
</evidence>
<comment type="caution">
    <text evidence="9">The sequence shown here is derived from an EMBL/GenBank/DDBJ whole genome shotgun (WGS) entry which is preliminary data.</text>
</comment>
<dbReference type="Gene3D" id="4.10.280.10">
    <property type="entry name" value="Helix-loop-helix DNA-binding domain"/>
    <property type="match status" value="1"/>
</dbReference>
<keyword evidence="3" id="KW-0805">Transcription regulation</keyword>
<name>A0A7J7DEN1_TRIWF</name>
<evidence type="ECO:0000256" key="6">
    <source>
        <dbReference type="ARBA" id="ARBA00023242"/>
    </source>
</evidence>
<keyword evidence="10" id="KW-1185">Reference proteome</keyword>
<keyword evidence="6" id="KW-0539">Nucleus</keyword>
<proteinExistence type="predicted"/>
<evidence type="ECO:0000256" key="3">
    <source>
        <dbReference type="ARBA" id="ARBA00023015"/>
    </source>
</evidence>